<proteinExistence type="predicted"/>
<name>A0ABN3BDM4_9ACTN</name>
<keyword evidence="2" id="KW-1185">Reference proteome</keyword>
<evidence type="ECO:0000313" key="1">
    <source>
        <dbReference type="EMBL" id="GAA2193571.1"/>
    </source>
</evidence>
<comment type="caution">
    <text evidence="1">The sequence shown here is derived from an EMBL/GenBank/DDBJ whole genome shotgun (WGS) entry which is preliminary data.</text>
</comment>
<dbReference type="EMBL" id="BAAAOQ010000004">
    <property type="protein sequence ID" value="GAA2193571.1"/>
    <property type="molecule type" value="Genomic_DNA"/>
</dbReference>
<dbReference type="Proteomes" id="UP001501391">
    <property type="component" value="Unassembled WGS sequence"/>
</dbReference>
<accession>A0ABN3BDM4</accession>
<evidence type="ECO:0000313" key="2">
    <source>
        <dbReference type="Proteomes" id="UP001501391"/>
    </source>
</evidence>
<protein>
    <submittedName>
        <fullName evidence="1">Uncharacterized protein</fullName>
    </submittedName>
</protein>
<gene>
    <name evidence="1" type="ORF">GCM10009787_15980</name>
</gene>
<reference evidence="1 2" key="1">
    <citation type="journal article" date="2019" name="Int. J. Syst. Evol. Microbiol.">
        <title>The Global Catalogue of Microorganisms (GCM) 10K type strain sequencing project: providing services to taxonomists for standard genome sequencing and annotation.</title>
        <authorList>
            <consortium name="The Broad Institute Genomics Platform"/>
            <consortium name="The Broad Institute Genome Sequencing Center for Infectious Disease"/>
            <person name="Wu L."/>
            <person name="Ma J."/>
        </authorList>
    </citation>
    <scope>NUCLEOTIDE SEQUENCE [LARGE SCALE GENOMIC DNA]</scope>
    <source>
        <strain evidence="1 2">JCM 14924</strain>
    </source>
</reference>
<organism evidence="1 2">
    <name type="scientific">Streptomyces bangladeshensis</name>
    <dbReference type="NCBI Taxonomy" id="295352"/>
    <lineage>
        <taxon>Bacteria</taxon>
        <taxon>Bacillati</taxon>
        <taxon>Actinomycetota</taxon>
        <taxon>Actinomycetes</taxon>
        <taxon>Kitasatosporales</taxon>
        <taxon>Streptomycetaceae</taxon>
        <taxon>Streptomyces</taxon>
    </lineage>
</organism>
<sequence>MGVGVGFGGGFGAAGGGVGVGVGRGAGGAGGAGAGRAGGRGVGVGVGVGSGVGVGFGGVGSGVGSGGGVGFGGGVGVGVGVGGHGGGVGFGQGGSGQWCPPAWATATVPSGPVEADAQASADALPAGQPTRVQVSVNRTNTLVVGAHRVTSGPCTTKIMRRRRPSCPGVGRDCSERGRWRGHGFDERKSPFGPHVPLCAQR</sequence>